<dbReference type="Gene3D" id="2.30.180.10">
    <property type="entry name" value="FAS1 domain"/>
    <property type="match status" value="1"/>
</dbReference>
<dbReference type="STRING" id="55188.A0A2H5Q826"/>
<dbReference type="Pfam" id="PF03692">
    <property type="entry name" value="CxxCxxCC"/>
    <property type="match status" value="1"/>
</dbReference>
<feature type="signal peptide" evidence="2">
    <location>
        <begin position="1"/>
        <end position="33"/>
    </location>
</feature>
<evidence type="ECO:0000256" key="2">
    <source>
        <dbReference type="SAM" id="SignalP"/>
    </source>
</evidence>
<dbReference type="Proteomes" id="UP000236630">
    <property type="component" value="Unassembled WGS sequence"/>
</dbReference>
<name>A0A2H5Q826_CITUN</name>
<feature type="region of interest" description="Disordered" evidence="1">
    <location>
        <begin position="38"/>
        <end position="64"/>
    </location>
</feature>
<proteinExistence type="predicted"/>
<accession>A0A2H5Q826</accession>
<dbReference type="AlphaFoldDB" id="A0A2H5Q826"/>
<dbReference type="PANTHER" id="PTHR36791">
    <property type="entry name" value="OS03G0363400 PROTEIN"/>
    <property type="match status" value="1"/>
</dbReference>
<evidence type="ECO:0000256" key="1">
    <source>
        <dbReference type="SAM" id="MobiDB-lite"/>
    </source>
</evidence>
<evidence type="ECO:0000313" key="3">
    <source>
        <dbReference type="EMBL" id="GAY60790.1"/>
    </source>
</evidence>
<keyword evidence="4" id="KW-1185">Reference proteome</keyword>
<feature type="compositionally biased region" description="Basic residues" evidence="1">
    <location>
        <begin position="38"/>
        <end position="49"/>
    </location>
</feature>
<dbReference type="InterPro" id="IPR005358">
    <property type="entry name" value="Puta_zinc/iron-chelating_dom"/>
</dbReference>
<protein>
    <submittedName>
        <fullName evidence="3">Uncharacterized protein</fullName>
    </submittedName>
</protein>
<evidence type="ECO:0000313" key="4">
    <source>
        <dbReference type="Proteomes" id="UP000236630"/>
    </source>
</evidence>
<dbReference type="EMBL" id="BDQV01000245">
    <property type="protein sequence ID" value="GAY60790.1"/>
    <property type="molecule type" value="Genomic_DNA"/>
</dbReference>
<dbReference type="SUPFAM" id="SSF82153">
    <property type="entry name" value="FAS1 domain"/>
    <property type="match status" value="1"/>
</dbReference>
<sequence length="321" mass="35822">MLILFATPILCFRAGEIMANAIALLSCNTVVLAAQQRPQRRAKKLKKPNTKQNNKNSTSTSSSVGFGIEKMEPLWRCVQGCGACCKLDKGPDFATPEEIFDDPSDVELYRSLIGPDGWCINYEKSTRKCSIYPERPYFCRVEPAVFQSLYGINKKKFNKEACKGHGRYSPSGFTLTYHAPPDITLVNLILDAATVRGHVSKDGAFPHQSLLSIPSNTTLTTLHNTSLYVGTDGERVSFNDILVVLPNLYVDRSFVIHGVDRPLVPNPSSSSGDDQNLAKPRMEKISSHVSKRRRARGTLKEYMRFIHKANLPKENEETRSP</sequence>
<organism evidence="3 4">
    <name type="scientific">Citrus unshiu</name>
    <name type="common">Satsuma mandarin</name>
    <name type="synonym">Citrus nobilis var. unshiu</name>
    <dbReference type="NCBI Taxonomy" id="55188"/>
    <lineage>
        <taxon>Eukaryota</taxon>
        <taxon>Viridiplantae</taxon>
        <taxon>Streptophyta</taxon>
        <taxon>Embryophyta</taxon>
        <taxon>Tracheophyta</taxon>
        <taxon>Spermatophyta</taxon>
        <taxon>Magnoliopsida</taxon>
        <taxon>eudicotyledons</taxon>
        <taxon>Gunneridae</taxon>
        <taxon>Pentapetalae</taxon>
        <taxon>rosids</taxon>
        <taxon>malvids</taxon>
        <taxon>Sapindales</taxon>
        <taxon>Rutaceae</taxon>
        <taxon>Aurantioideae</taxon>
        <taxon>Citrus</taxon>
    </lineage>
</organism>
<dbReference type="InterPro" id="IPR036378">
    <property type="entry name" value="FAS1_dom_sf"/>
</dbReference>
<gene>
    <name evidence="3" type="ORF">CUMW_204810</name>
</gene>
<dbReference type="PANTHER" id="PTHR36791:SF2">
    <property type="entry name" value="OS03G0363400 PROTEIN"/>
    <property type="match status" value="1"/>
</dbReference>
<keyword evidence="2" id="KW-0732">Signal</keyword>
<feature type="region of interest" description="Disordered" evidence="1">
    <location>
        <begin position="261"/>
        <end position="299"/>
    </location>
</feature>
<reference evidence="3 4" key="1">
    <citation type="journal article" date="2017" name="Front. Genet.">
        <title>Draft sequencing of the heterozygous diploid genome of Satsuma (Citrus unshiu Marc.) using a hybrid assembly approach.</title>
        <authorList>
            <person name="Shimizu T."/>
            <person name="Tanizawa Y."/>
            <person name="Mochizuki T."/>
            <person name="Nagasaki H."/>
            <person name="Yoshioka T."/>
            <person name="Toyoda A."/>
            <person name="Fujiyama A."/>
            <person name="Kaminuma E."/>
            <person name="Nakamura Y."/>
        </authorList>
    </citation>
    <scope>NUCLEOTIDE SEQUENCE [LARGE SCALE GENOMIC DNA]</scope>
    <source>
        <strain evidence="4">cv. Miyagawa wase</strain>
    </source>
</reference>
<feature type="chain" id="PRO_5014138597" evidence="2">
    <location>
        <begin position="34"/>
        <end position="321"/>
    </location>
</feature>
<comment type="caution">
    <text evidence="3">The sequence shown here is derived from an EMBL/GenBank/DDBJ whole genome shotgun (WGS) entry which is preliminary data.</text>
</comment>
<feature type="compositionally biased region" description="Low complexity" evidence="1">
    <location>
        <begin position="50"/>
        <end position="63"/>
    </location>
</feature>